<dbReference type="KEGG" id="gfe:Gferi_21250"/>
<proteinExistence type="predicted"/>
<evidence type="ECO:0000256" key="1">
    <source>
        <dbReference type="SAM" id="Phobius"/>
    </source>
</evidence>
<dbReference type="GO" id="GO:0006313">
    <property type="term" value="P:DNA transposition"/>
    <property type="evidence" value="ECO:0007669"/>
    <property type="project" value="InterPro"/>
</dbReference>
<evidence type="ECO:0000313" key="3">
    <source>
        <dbReference type="EMBL" id="AOT71837.1"/>
    </source>
</evidence>
<organism evidence="3 4">
    <name type="scientific">Geosporobacter ferrireducens</name>
    <dbReference type="NCBI Taxonomy" id="1424294"/>
    <lineage>
        <taxon>Bacteria</taxon>
        <taxon>Bacillati</taxon>
        <taxon>Bacillota</taxon>
        <taxon>Clostridia</taxon>
        <taxon>Peptostreptococcales</taxon>
        <taxon>Thermotaleaceae</taxon>
        <taxon>Geosporobacter</taxon>
    </lineage>
</organism>
<dbReference type="EMBL" id="CP017269">
    <property type="protein sequence ID" value="AOT71837.1"/>
    <property type="molecule type" value="Genomic_DNA"/>
</dbReference>
<dbReference type="InterPro" id="IPR012337">
    <property type="entry name" value="RNaseH-like_sf"/>
</dbReference>
<dbReference type="GO" id="GO:0004803">
    <property type="term" value="F:transposase activity"/>
    <property type="evidence" value="ECO:0007669"/>
    <property type="project" value="InterPro"/>
</dbReference>
<evidence type="ECO:0000259" key="2">
    <source>
        <dbReference type="Pfam" id="PF01609"/>
    </source>
</evidence>
<evidence type="ECO:0000313" key="4">
    <source>
        <dbReference type="Proteomes" id="UP000095743"/>
    </source>
</evidence>
<sequence>MYTHLITNIPKERMSDVELFHFYNQRQTIESFFKMAKNVYGIKNLRTRKFYGIYAFLWLAFMTHNFIVNAKKLLFAETTLVDTGMKVLVKHVGNIKALVERSMEGIRVIIPTFTKLAKQLANALAEPKYVQISLFDRQRF</sequence>
<keyword evidence="1" id="KW-1133">Transmembrane helix</keyword>
<keyword evidence="1" id="KW-0472">Membrane</keyword>
<dbReference type="RefSeq" id="WP_069980080.1">
    <property type="nucleotide sequence ID" value="NZ_CP017269.1"/>
</dbReference>
<feature type="transmembrane region" description="Helical" evidence="1">
    <location>
        <begin position="50"/>
        <end position="68"/>
    </location>
</feature>
<feature type="domain" description="Transposase IS4-like" evidence="2">
    <location>
        <begin position="6"/>
        <end position="66"/>
    </location>
</feature>
<reference evidence="3 4" key="1">
    <citation type="submission" date="2016-09" db="EMBL/GenBank/DDBJ databases">
        <title>Genomic analysis reveals versatility of anaerobic energy metabolism of Geosporobacter ferrireducens IRF9 of phylum Firmicutes.</title>
        <authorList>
            <person name="Kim S.-J."/>
        </authorList>
    </citation>
    <scope>NUCLEOTIDE SEQUENCE [LARGE SCALE GENOMIC DNA]</scope>
    <source>
        <strain evidence="3 4">IRF9</strain>
    </source>
</reference>
<dbReference type="Proteomes" id="UP000095743">
    <property type="component" value="Chromosome"/>
</dbReference>
<keyword evidence="1" id="KW-0812">Transmembrane</keyword>
<dbReference type="AlphaFoldDB" id="A0A1D8GLP2"/>
<dbReference type="GO" id="GO:0003677">
    <property type="term" value="F:DNA binding"/>
    <property type="evidence" value="ECO:0007669"/>
    <property type="project" value="InterPro"/>
</dbReference>
<name>A0A1D8GLP2_9FIRM</name>
<dbReference type="SUPFAM" id="SSF53098">
    <property type="entry name" value="Ribonuclease H-like"/>
    <property type="match status" value="1"/>
</dbReference>
<dbReference type="Pfam" id="PF01609">
    <property type="entry name" value="DDE_Tnp_1"/>
    <property type="match status" value="1"/>
</dbReference>
<keyword evidence="4" id="KW-1185">Reference proteome</keyword>
<accession>A0A1D8GLP2</accession>
<gene>
    <name evidence="3" type="ORF">Gferi_21250</name>
</gene>
<dbReference type="InterPro" id="IPR002559">
    <property type="entry name" value="Transposase_11"/>
</dbReference>
<protein>
    <recommendedName>
        <fullName evidence="2">Transposase IS4-like domain-containing protein</fullName>
    </recommendedName>
</protein>